<keyword evidence="12" id="KW-0832">Ubl conjugation</keyword>
<evidence type="ECO:0000259" key="14">
    <source>
        <dbReference type="Pfam" id="PF00508"/>
    </source>
</evidence>
<keyword evidence="7 12" id="KW-0235">DNA replication</keyword>
<comment type="similarity">
    <text evidence="12">Belongs to the papillomaviridae E2 protein family.</text>
</comment>
<dbReference type="GO" id="GO:0039693">
    <property type="term" value="P:viral DNA genome replication"/>
    <property type="evidence" value="ECO:0007669"/>
    <property type="project" value="UniProtKB-UniRule"/>
</dbReference>
<evidence type="ECO:0000313" key="16">
    <source>
        <dbReference type="EMBL" id="ADQ85969.1"/>
    </source>
</evidence>
<evidence type="ECO:0000256" key="2">
    <source>
        <dbReference type="ARBA" id="ARBA00007794"/>
    </source>
</evidence>
<organism evidence="16 17">
    <name type="scientific">Human papillomavirus 133</name>
    <dbReference type="NCBI Taxonomy" id="909332"/>
    <lineage>
        <taxon>Viruses</taxon>
        <taxon>Monodnaviria</taxon>
        <taxon>Shotokuvirae</taxon>
        <taxon>Cossaviricota</taxon>
        <taxon>Papovaviricetes</taxon>
        <taxon>Zurhausenvirales</taxon>
        <taxon>Papillomaviridae</taxon>
        <taxon>Firstpapillomavirinae</taxon>
        <taxon>Gammapapillomavirus</taxon>
        <taxon>Gammapapillomavirus 10</taxon>
    </lineage>
</organism>
<comment type="PTM">
    <text evidence="12">Sumoylation plays a regulatory role in E2 transcriptional activity.</text>
</comment>
<dbReference type="SUPFAM" id="SSF51332">
    <property type="entry name" value="E2 regulatory, transactivation domain"/>
    <property type="match status" value="1"/>
</dbReference>
<dbReference type="InterPro" id="IPR042503">
    <property type="entry name" value="Regulatory_protein_E2_N_1"/>
</dbReference>
<dbReference type="Gene3D" id="2.170.200.10">
    <property type="entry name" value="Papillomavirus E2 early protein domain"/>
    <property type="match status" value="1"/>
</dbReference>
<dbReference type="GO" id="GO:0006351">
    <property type="term" value="P:DNA-templated transcription"/>
    <property type="evidence" value="ECO:0007669"/>
    <property type="project" value="UniProtKB-UniRule"/>
</dbReference>
<dbReference type="GO" id="GO:0042025">
    <property type="term" value="C:host cell nucleus"/>
    <property type="evidence" value="ECO:0007669"/>
    <property type="project" value="UniProtKB-SubCell"/>
</dbReference>
<evidence type="ECO:0000256" key="12">
    <source>
        <dbReference type="HAMAP-Rule" id="MF_04001"/>
    </source>
</evidence>
<protein>
    <recommendedName>
        <fullName evidence="12">Regulatory protein E2</fullName>
    </recommendedName>
</protein>
<dbReference type="Gene3D" id="1.10.287.30">
    <property type="entry name" value="E2 (early) protein, N terminal domain, subdomain 1"/>
    <property type="match status" value="1"/>
</dbReference>
<keyword evidence="4 12" id="KW-0244">Early protein</keyword>
<dbReference type="InterPro" id="IPR042504">
    <property type="entry name" value="Regulatory_protein_E2_N_2"/>
</dbReference>
<comment type="function">
    <text evidence="12">Plays a role in the initiation of viral DNA replication. A dimer of E2 interacts with a dimer of E1 in order to improve specificity of E1 DNA binding activity. Once the complex recognizes and binds DNA at specific sites, the E2 dimer is removed from DNA. E2 also regulates viral transcription through binding to the E2RE response element (5'-ACCNNNNNNGGT-3') present in multiple copies in the regulatory regions of the viral genome. Activates or represses transcription depending on E2RE's position with regards to proximal promoter elements including the TATA-box. Repression occurs by sterically hindering the assembly of the transcription initiation complex.</text>
</comment>
<sequence length="391" mass="45102">MEKLRDRYDSVQDALLNLYENATNDLETQIQYWDLTRQEHIILYYARQQGLKRLGLHPVPSLATSEHKAKDAIKMTLYLRSLQESPFGNEPWSLTETSLELFNTPPSNCFKKDGYTVDVLYDRDPEKLFPYTGWHHIYFQGEDNLWHKTQGQVDYYGLYYYDDFGDKVYYIKFDEKTKTLSVTGEWEVKFQNKTISPSVTSSSTSTWKSASSPGPSSSRHSETREESYRRLQEEPESGLGTTKTATAVRYTRGRRQREPGTPRGTPAKRRRAATPDSTRSAVPSPEQVGSSHRSVGREYSSRLERLQAEAWDPPVLIVKGGANTLKCWRYRFKTRNSKLFLYATTVFKWVDLDNDSRILLAFKDENQRTLFVNTVTLPKGTQLAYGSLNSL</sequence>
<keyword evidence="11 12" id="KW-0804">Transcription</keyword>
<dbReference type="HAMAP" id="MF_04001">
    <property type="entry name" value="PPV_E2"/>
    <property type="match status" value="1"/>
</dbReference>
<feature type="compositionally biased region" description="Low complexity" evidence="13">
    <location>
        <begin position="195"/>
        <end position="218"/>
    </location>
</feature>
<feature type="region of interest" description="Disordered" evidence="13">
    <location>
        <begin position="195"/>
        <end position="296"/>
    </location>
</feature>
<keyword evidence="10 12" id="KW-0010">Activator</keyword>
<dbReference type="GO" id="GO:0000166">
    <property type="term" value="F:nucleotide binding"/>
    <property type="evidence" value="ECO:0007669"/>
    <property type="project" value="UniProtKB-UniRule"/>
</dbReference>
<reference evidence="16 17" key="1">
    <citation type="journal article" date="2011" name="J. Gen. Virol.">
        <title>Genomic characterization of ten novel cutaneous human papillomaviruses from keratotic lesions of immunosuppressed patients.</title>
        <authorList>
            <person name="Kohler A."/>
            <person name="Gottschling M."/>
            <person name="Manning K."/>
            <person name="Lehmann M.D."/>
            <person name="Schulz E."/>
            <person name="Kruger-Corcoran D."/>
            <person name="Stockfleth E."/>
            <person name="Nindl I."/>
        </authorList>
    </citation>
    <scope>NUCLEOTIDE SEQUENCE [LARGE SCALE GENOMIC DNA]</scope>
    <source>
        <strain evidence="16">28-52</strain>
    </source>
</reference>
<evidence type="ECO:0000256" key="4">
    <source>
        <dbReference type="ARBA" id="ARBA00022518"/>
    </source>
</evidence>
<proteinExistence type="inferred from homology"/>
<name>E7BQA3_9PAPI</name>
<feature type="cross-link" description="Glycyl lysine isopeptide (Lys-Gly) (interchain with G-Cter in SUMO)" evidence="12">
    <location>
        <position position="319"/>
    </location>
</feature>
<dbReference type="InterPro" id="IPR012677">
    <property type="entry name" value="Nucleotide-bd_a/b_plait_sf"/>
</dbReference>
<keyword evidence="5 12" id="KW-0597">Phosphoprotein</keyword>
<dbReference type="InterPro" id="IPR036050">
    <property type="entry name" value="Regulatory_protein_E2_N"/>
</dbReference>
<evidence type="ECO:0000256" key="10">
    <source>
        <dbReference type="ARBA" id="ARBA00023159"/>
    </source>
</evidence>
<comment type="subunit">
    <text evidence="12">Binds DNA as homodimer. Interacts with protein E1; this interaction greatly increases E1 DNA-binding activity. Interacts with protein L1; this interaction enhances E2-dependent replication and transcription activation. Interacts with protein L2; this interaction inhibits E2 transcriptional activity but not DNA replication function E2. Interacts with protein E7; this interaction inhibits E7 oncogenic activity. Interacts with host TAF1; this interaction modulates E2-dependent transcriptional regulation. Interacts with host BRD4; this interaction mediates E2 transcriptional activation function. Additionally, the interaction with host BRD4 on mitotic chromosomes mediates tethering of the viral genome. Interacts with host TOPBP1; this interaction is required for optimal viral DNA replication.</text>
</comment>
<dbReference type="GO" id="GO:0006275">
    <property type="term" value="P:regulation of DNA replication"/>
    <property type="evidence" value="ECO:0007669"/>
    <property type="project" value="UniProtKB-UniRule"/>
</dbReference>
<evidence type="ECO:0000256" key="7">
    <source>
        <dbReference type="ARBA" id="ARBA00022705"/>
    </source>
</evidence>
<dbReference type="Pfam" id="PF00508">
    <property type="entry name" value="PPV_E2_N"/>
    <property type="match status" value="1"/>
</dbReference>
<evidence type="ECO:0000256" key="9">
    <source>
        <dbReference type="ARBA" id="ARBA00023125"/>
    </source>
</evidence>
<dbReference type="Gene3D" id="3.30.70.330">
    <property type="match status" value="1"/>
</dbReference>
<keyword evidence="6 12" id="KW-1048">Host nucleus</keyword>
<gene>
    <name evidence="12 16" type="primary">E2</name>
</gene>
<feature type="region of interest" description="DNA-binding domain" evidence="12">
    <location>
        <begin position="312"/>
        <end position="391"/>
    </location>
</feature>
<evidence type="ECO:0000259" key="15">
    <source>
        <dbReference type="Pfam" id="PF00511"/>
    </source>
</evidence>
<evidence type="ECO:0000256" key="3">
    <source>
        <dbReference type="ARBA" id="ARBA00022491"/>
    </source>
</evidence>
<dbReference type="InterPro" id="IPR035975">
    <property type="entry name" value="E2/EBNA1_C_sf"/>
</dbReference>
<evidence type="ECO:0000256" key="13">
    <source>
        <dbReference type="SAM" id="MobiDB-lite"/>
    </source>
</evidence>
<dbReference type="InterPro" id="IPR000427">
    <property type="entry name" value="Papillomavirus_E2_C"/>
</dbReference>
<keyword evidence="9 12" id="KW-0238">DNA-binding</keyword>
<keyword evidence="8 12" id="KW-0805">Transcription regulation</keyword>
<accession>E7BQA3</accession>
<dbReference type="InterPro" id="IPR033668">
    <property type="entry name" value="Reg_prot_E2"/>
</dbReference>
<dbReference type="InterPro" id="IPR001866">
    <property type="entry name" value="PPV_E2_N"/>
</dbReference>
<dbReference type="SUPFAM" id="SSF54957">
    <property type="entry name" value="Viral DNA-binding domain"/>
    <property type="match status" value="1"/>
</dbReference>
<feature type="compositionally biased region" description="Polar residues" evidence="13">
    <location>
        <begin position="275"/>
        <end position="293"/>
    </location>
</feature>
<feature type="domain" description="Papillomavirus E2 N-terminal" evidence="14">
    <location>
        <begin position="1"/>
        <end position="199"/>
    </location>
</feature>
<comment type="caution">
    <text evidence="12">Lacks conserved residue(s) required for the propagation of feature annotation.</text>
</comment>
<dbReference type="GO" id="GO:0003700">
    <property type="term" value="F:DNA-binding transcription factor activity"/>
    <property type="evidence" value="ECO:0007669"/>
    <property type="project" value="UniProtKB-UniRule"/>
</dbReference>
<evidence type="ECO:0000256" key="1">
    <source>
        <dbReference type="ARBA" id="ARBA00004147"/>
    </source>
</evidence>
<dbReference type="EMBL" id="GU117633">
    <property type="protein sequence ID" value="ADQ85969.1"/>
    <property type="molecule type" value="Genomic_DNA"/>
</dbReference>
<comment type="subcellular location">
    <subcellularLocation>
        <location evidence="1 12">Host nucleus</location>
    </subcellularLocation>
</comment>
<dbReference type="GO" id="GO:0003677">
    <property type="term" value="F:DNA binding"/>
    <property type="evidence" value="ECO:0007669"/>
    <property type="project" value="UniProtKB-UniRule"/>
</dbReference>
<dbReference type="Proteomes" id="UP000167318">
    <property type="component" value="Segment"/>
</dbReference>
<dbReference type="GO" id="GO:0006260">
    <property type="term" value="P:DNA replication"/>
    <property type="evidence" value="ECO:0007669"/>
    <property type="project" value="UniProtKB-KW"/>
</dbReference>
<evidence type="ECO:0000313" key="17">
    <source>
        <dbReference type="Proteomes" id="UP000167318"/>
    </source>
</evidence>
<evidence type="ECO:0000256" key="5">
    <source>
        <dbReference type="ARBA" id="ARBA00022553"/>
    </source>
</evidence>
<feature type="compositionally biased region" description="Basic and acidic residues" evidence="13">
    <location>
        <begin position="219"/>
        <end position="233"/>
    </location>
</feature>
<comment type="PTM">
    <text evidence="12">Phosphorylated.</text>
</comment>
<comment type="similarity">
    <text evidence="2">Belongs to the papillomaviridae E8^E2C protein family.</text>
</comment>
<evidence type="ECO:0000256" key="11">
    <source>
        <dbReference type="ARBA" id="ARBA00023163"/>
    </source>
</evidence>
<dbReference type="Pfam" id="PF00511">
    <property type="entry name" value="PPV_E2_C"/>
    <property type="match status" value="1"/>
</dbReference>
<evidence type="ECO:0000256" key="8">
    <source>
        <dbReference type="ARBA" id="ARBA00023015"/>
    </source>
</evidence>
<keyword evidence="12" id="KW-1017">Isopeptide bond</keyword>
<keyword evidence="3 12" id="KW-0678">Repressor</keyword>
<feature type="domain" description="Papillomavirus E2 C-terminal" evidence="15">
    <location>
        <begin position="314"/>
        <end position="388"/>
    </location>
</feature>
<evidence type="ECO:0000256" key="6">
    <source>
        <dbReference type="ARBA" id="ARBA00022562"/>
    </source>
</evidence>